<keyword evidence="1" id="KW-0732">Signal</keyword>
<evidence type="ECO:0000313" key="3">
    <source>
        <dbReference type="Proteomes" id="UP001304895"/>
    </source>
</evidence>
<evidence type="ECO:0000256" key="1">
    <source>
        <dbReference type="SAM" id="SignalP"/>
    </source>
</evidence>
<dbReference type="EMBL" id="MU853445">
    <property type="protein sequence ID" value="KAK4130003.1"/>
    <property type="molecule type" value="Genomic_DNA"/>
</dbReference>
<dbReference type="AlphaFoldDB" id="A0AAN6UBJ7"/>
<evidence type="ECO:0000313" key="2">
    <source>
        <dbReference type="EMBL" id="KAK4130003.1"/>
    </source>
</evidence>
<protein>
    <recommendedName>
        <fullName evidence="4">Secreted protein</fullName>
    </recommendedName>
</protein>
<sequence>MPTRPVALSRRGLLGVCICICFETLLQRGPDPLAGPPHGSNLDSARIHMSSAQSRQSRIWTQRCRTRRDAQYSVLHRTHIALQQVIHRHGNRWATSDLGSYRVYG</sequence>
<dbReference type="Proteomes" id="UP001304895">
    <property type="component" value="Unassembled WGS sequence"/>
</dbReference>
<keyword evidence="3" id="KW-1185">Reference proteome</keyword>
<feature type="chain" id="PRO_5042816630" description="Secreted protein" evidence="1">
    <location>
        <begin position="29"/>
        <end position="105"/>
    </location>
</feature>
<evidence type="ECO:0008006" key="4">
    <source>
        <dbReference type="Google" id="ProtNLM"/>
    </source>
</evidence>
<comment type="caution">
    <text evidence="2">The sequence shown here is derived from an EMBL/GenBank/DDBJ whole genome shotgun (WGS) entry which is preliminary data.</text>
</comment>
<reference evidence="2" key="1">
    <citation type="journal article" date="2023" name="Mol. Phylogenet. Evol.">
        <title>Genome-scale phylogeny and comparative genomics of the fungal order Sordariales.</title>
        <authorList>
            <person name="Hensen N."/>
            <person name="Bonometti L."/>
            <person name="Westerberg I."/>
            <person name="Brannstrom I.O."/>
            <person name="Guillou S."/>
            <person name="Cros-Aarteil S."/>
            <person name="Calhoun S."/>
            <person name="Haridas S."/>
            <person name="Kuo A."/>
            <person name="Mondo S."/>
            <person name="Pangilinan J."/>
            <person name="Riley R."/>
            <person name="LaButti K."/>
            <person name="Andreopoulos B."/>
            <person name="Lipzen A."/>
            <person name="Chen C."/>
            <person name="Yan M."/>
            <person name="Daum C."/>
            <person name="Ng V."/>
            <person name="Clum A."/>
            <person name="Steindorff A."/>
            <person name="Ohm R.A."/>
            <person name="Martin F."/>
            <person name="Silar P."/>
            <person name="Natvig D.O."/>
            <person name="Lalanne C."/>
            <person name="Gautier V."/>
            <person name="Ament-Velasquez S.L."/>
            <person name="Kruys A."/>
            <person name="Hutchinson M.I."/>
            <person name="Powell A.J."/>
            <person name="Barry K."/>
            <person name="Miller A.N."/>
            <person name="Grigoriev I.V."/>
            <person name="Debuchy R."/>
            <person name="Gladieux P."/>
            <person name="Hiltunen Thoren M."/>
            <person name="Johannesson H."/>
        </authorList>
    </citation>
    <scope>NUCLEOTIDE SEQUENCE</scope>
    <source>
        <strain evidence="2">CBS 123565</strain>
    </source>
</reference>
<reference evidence="2" key="2">
    <citation type="submission" date="2023-05" db="EMBL/GenBank/DDBJ databases">
        <authorList>
            <consortium name="Lawrence Berkeley National Laboratory"/>
            <person name="Steindorff A."/>
            <person name="Hensen N."/>
            <person name="Bonometti L."/>
            <person name="Westerberg I."/>
            <person name="Brannstrom I.O."/>
            <person name="Guillou S."/>
            <person name="Cros-Aarteil S."/>
            <person name="Calhoun S."/>
            <person name="Haridas S."/>
            <person name="Kuo A."/>
            <person name="Mondo S."/>
            <person name="Pangilinan J."/>
            <person name="Riley R."/>
            <person name="Labutti K."/>
            <person name="Andreopoulos B."/>
            <person name="Lipzen A."/>
            <person name="Chen C."/>
            <person name="Yanf M."/>
            <person name="Daum C."/>
            <person name="Ng V."/>
            <person name="Clum A."/>
            <person name="Ohm R."/>
            <person name="Martin F."/>
            <person name="Silar P."/>
            <person name="Natvig D."/>
            <person name="Lalanne C."/>
            <person name="Gautier V."/>
            <person name="Ament-Velasquez S.L."/>
            <person name="Kruys A."/>
            <person name="Hutchinson M.I."/>
            <person name="Powell A.J."/>
            <person name="Barry K."/>
            <person name="Miller A.N."/>
            <person name="Grigoriev I.V."/>
            <person name="Debuchy R."/>
            <person name="Gladieux P."/>
            <person name="Thoren M.H."/>
            <person name="Johannesson H."/>
        </authorList>
    </citation>
    <scope>NUCLEOTIDE SEQUENCE</scope>
    <source>
        <strain evidence="2">CBS 123565</strain>
    </source>
</reference>
<proteinExistence type="predicted"/>
<name>A0AAN6UBJ7_9PEZI</name>
<organism evidence="2 3">
    <name type="scientific">Trichocladium antarcticum</name>
    <dbReference type="NCBI Taxonomy" id="1450529"/>
    <lineage>
        <taxon>Eukaryota</taxon>
        <taxon>Fungi</taxon>
        <taxon>Dikarya</taxon>
        <taxon>Ascomycota</taxon>
        <taxon>Pezizomycotina</taxon>
        <taxon>Sordariomycetes</taxon>
        <taxon>Sordariomycetidae</taxon>
        <taxon>Sordariales</taxon>
        <taxon>Chaetomiaceae</taxon>
        <taxon>Trichocladium</taxon>
    </lineage>
</organism>
<accession>A0AAN6UBJ7</accession>
<feature type="signal peptide" evidence="1">
    <location>
        <begin position="1"/>
        <end position="28"/>
    </location>
</feature>
<gene>
    <name evidence="2" type="ORF">BT67DRAFT_446110</name>
</gene>